<dbReference type="EMBL" id="JAAXOT010000015">
    <property type="protein sequence ID" value="NKY59447.1"/>
    <property type="molecule type" value="Genomic_DNA"/>
</dbReference>
<feature type="transmembrane region" description="Helical" evidence="1">
    <location>
        <begin position="12"/>
        <end position="32"/>
    </location>
</feature>
<keyword evidence="3" id="KW-1185">Reference proteome</keyword>
<name>A0A846YJZ6_9NOCA</name>
<sequence>MAKRPSARAIALWVALMSTTIGCIGIGAWQWARLGSASGIDQNAGYVLLWPVFGAFLLVAGLTWRRLQRSATSKAHPAAAHVETLATRELPPGLLPTRISTIPEPDPATVRYNAYLALLNDRELQQHLRAAGLDNARRSHGD</sequence>
<proteinExistence type="predicted"/>
<dbReference type="RefSeq" id="WP_157116945.1">
    <property type="nucleotide sequence ID" value="NZ_JAAXOT010000015.1"/>
</dbReference>
<organism evidence="2 3">
    <name type="scientific">Nocardia flavorosea</name>
    <dbReference type="NCBI Taxonomy" id="53429"/>
    <lineage>
        <taxon>Bacteria</taxon>
        <taxon>Bacillati</taxon>
        <taxon>Actinomycetota</taxon>
        <taxon>Actinomycetes</taxon>
        <taxon>Mycobacteriales</taxon>
        <taxon>Nocardiaceae</taxon>
        <taxon>Nocardia</taxon>
    </lineage>
</organism>
<reference evidence="2 3" key="1">
    <citation type="submission" date="2020-04" db="EMBL/GenBank/DDBJ databases">
        <title>MicrobeNet Type strains.</title>
        <authorList>
            <person name="Nicholson A.C."/>
        </authorList>
    </citation>
    <scope>NUCLEOTIDE SEQUENCE [LARGE SCALE GENOMIC DNA]</scope>
    <source>
        <strain evidence="2 3">JCM 3332</strain>
    </source>
</reference>
<keyword evidence="1" id="KW-0472">Membrane</keyword>
<dbReference type="Proteomes" id="UP000570678">
    <property type="component" value="Unassembled WGS sequence"/>
</dbReference>
<keyword evidence="1" id="KW-1133">Transmembrane helix</keyword>
<gene>
    <name evidence="2" type="ORF">HGA15_25475</name>
</gene>
<evidence type="ECO:0000313" key="2">
    <source>
        <dbReference type="EMBL" id="NKY59447.1"/>
    </source>
</evidence>
<keyword evidence="1" id="KW-0812">Transmembrane</keyword>
<comment type="caution">
    <text evidence="2">The sequence shown here is derived from an EMBL/GenBank/DDBJ whole genome shotgun (WGS) entry which is preliminary data.</text>
</comment>
<accession>A0A846YJZ6</accession>
<dbReference type="AlphaFoldDB" id="A0A846YJZ6"/>
<evidence type="ECO:0000256" key="1">
    <source>
        <dbReference type="SAM" id="Phobius"/>
    </source>
</evidence>
<dbReference type="PROSITE" id="PS51257">
    <property type="entry name" value="PROKAR_LIPOPROTEIN"/>
    <property type="match status" value="1"/>
</dbReference>
<feature type="transmembrane region" description="Helical" evidence="1">
    <location>
        <begin position="44"/>
        <end position="64"/>
    </location>
</feature>
<evidence type="ECO:0000313" key="3">
    <source>
        <dbReference type="Proteomes" id="UP000570678"/>
    </source>
</evidence>
<protein>
    <submittedName>
        <fullName evidence="2">Transcriptional regulator</fullName>
    </submittedName>
</protein>